<dbReference type="Pfam" id="PF13385">
    <property type="entry name" value="Laminin_G_3"/>
    <property type="match status" value="1"/>
</dbReference>
<comment type="similarity">
    <text evidence="2">Belongs to the glycosyl hydrolase 33 family.</text>
</comment>
<dbReference type="GO" id="GO:0006689">
    <property type="term" value="P:ganglioside catabolic process"/>
    <property type="evidence" value="ECO:0007669"/>
    <property type="project" value="TreeGrafter"/>
</dbReference>
<name>A0A927GUB7_9BACL</name>
<dbReference type="Gene3D" id="2.120.10.10">
    <property type="match status" value="2"/>
</dbReference>
<protein>
    <recommendedName>
        <fullName evidence="3">exo-alpha-sialidase</fullName>
        <ecNumber evidence="3">3.2.1.18</ecNumber>
    </recommendedName>
</protein>
<organism evidence="5 6">
    <name type="scientific">Paenibacillus sabuli</name>
    <dbReference type="NCBI Taxonomy" id="2772509"/>
    <lineage>
        <taxon>Bacteria</taxon>
        <taxon>Bacillati</taxon>
        <taxon>Bacillota</taxon>
        <taxon>Bacilli</taxon>
        <taxon>Bacillales</taxon>
        <taxon>Paenibacillaceae</taxon>
        <taxon>Paenibacillus</taxon>
    </lineage>
</organism>
<proteinExistence type="inferred from homology"/>
<evidence type="ECO:0000259" key="4">
    <source>
        <dbReference type="Pfam" id="PF13088"/>
    </source>
</evidence>
<dbReference type="GO" id="GO:0016020">
    <property type="term" value="C:membrane"/>
    <property type="evidence" value="ECO:0007669"/>
    <property type="project" value="TreeGrafter"/>
</dbReference>
<dbReference type="GO" id="GO:0009313">
    <property type="term" value="P:oligosaccharide catabolic process"/>
    <property type="evidence" value="ECO:0007669"/>
    <property type="project" value="TreeGrafter"/>
</dbReference>
<evidence type="ECO:0000256" key="3">
    <source>
        <dbReference type="ARBA" id="ARBA00012733"/>
    </source>
</evidence>
<accession>A0A927GUB7</accession>
<dbReference type="Pfam" id="PF13088">
    <property type="entry name" value="BNR_2"/>
    <property type="match status" value="1"/>
</dbReference>
<dbReference type="RefSeq" id="WP_190920642.1">
    <property type="nucleotide sequence ID" value="NZ_JACXIZ010000040.1"/>
</dbReference>
<dbReference type="GO" id="GO:0004308">
    <property type="term" value="F:exo-alpha-sialidase activity"/>
    <property type="evidence" value="ECO:0007669"/>
    <property type="project" value="UniProtKB-EC"/>
</dbReference>
<gene>
    <name evidence="5" type="ORF">IDH44_20270</name>
</gene>
<dbReference type="InterPro" id="IPR026856">
    <property type="entry name" value="Sialidase_fam"/>
</dbReference>
<dbReference type="SUPFAM" id="SSF50939">
    <property type="entry name" value="Sialidases"/>
    <property type="match status" value="1"/>
</dbReference>
<evidence type="ECO:0000313" key="5">
    <source>
        <dbReference type="EMBL" id="MBD2847532.1"/>
    </source>
</evidence>
<comment type="caution">
    <text evidence="5">The sequence shown here is derived from an EMBL/GenBank/DDBJ whole genome shotgun (WGS) entry which is preliminary data.</text>
</comment>
<dbReference type="SUPFAM" id="SSF49899">
    <property type="entry name" value="Concanavalin A-like lectins/glucanases"/>
    <property type="match status" value="1"/>
</dbReference>
<dbReference type="InterPro" id="IPR036278">
    <property type="entry name" value="Sialidase_sf"/>
</dbReference>
<comment type="catalytic activity">
    <reaction evidence="1">
        <text>Hydrolysis of alpha-(2-&gt;3)-, alpha-(2-&gt;6)-, alpha-(2-&gt;8)- glycosidic linkages of terminal sialic acid residues in oligosaccharides, glycoproteins, glycolipids, colominic acid and synthetic substrates.</text>
        <dbReference type="EC" id="3.2.1.18"/>
    </reaction>
</comment>
<dbReference type="PANTHER" id="PTHR10628:SF30">
    <property type="entry name" value="EXO-ALPHA-SIALIDASE"/>
    <property type="match status" value="1"/>
</dbReference>
<dbReference type="CDD" id="cd15482">
    <property type="entry name" value="Sialidase_non-viral"/>
    <property type="match status" value="1"/>
</dbReference>
<feature type="domain" description="Sialidase" evidence="4">
    <location>
        <begin position="81"/>
        <end position="362"/>
    </location>
</feature>
<evidence type="ECO:0000256" key="2">
    <source>
        <dbReference type="ARBA" id="ARBA00009348"/>
    </source>
</evidence>
<sequence length="581" mass="64688">MKDWRNIKYGYALPSEHYCDQPYIVVTKDGHWLCVMTTGQGVEGQSGQHTVSTISKDQGRTWSELVDIEPADGPEASWVTPFLAPSGRVYAFYTYNSANLRSVRHADGTQGRRVDTLGDFAFKYSDDGGLSWSEQRYRIPVRAFEIDLANPYDGRVRFFWSVCKPIVHKHSVYIGLAKVGRFGAGFMETSEGCFVCSDNLLTEDDPAQLRWETLPEGTTGLRAPHSLVADEHNLVSLDSGDLYCTYRTVEGYNCHAYSRDDGRTWTPPRHAEYAPGGRRIKHPRAANFVRKLASGKYVLWFHNHGTDRTADPASAYRDRNPVWLAGGVERDGALYWSQPEIVLYDDDPDTRMSYPDFIEDRGRLFLSETQKTIARVHPVEWTLLERMWEQVEQAHGTRAAEGLVLDWSDASGGAAATMPRLPTLREGGGFTLEMWVRADDAAPQGEQMLLGGLAPDGRGIRLALTKQGTVRIELSDGKTLAAWASDRLDPREDGIHHIAVVVDGGPAIIAFVVNGVLHDGGAARQFGWGRFSPYLSDVNGAEQAQLALIAQLRIYDRPLAIAECVGNYRAERALHQGAVQR</sequence>
<dbReference type="InterPro" id="IPR013320">
    <property type="entry name" value="ConA-like_dom_sf"/>
</dbReference>
<reference evidence="5" key="1">
    <citation type="submission" date="2020-09" db="EMBL/GenBank/DDBJ databases">
        <title>A novel bacterium of genus Paenibacillus, isolated from South China Sea.</title>
        <authorList>
            <person name="Huang H."/>
            <person name="Mo K."/>
            <person name="Hu Y."/>
        </authorList>
    </citation>
    <scope>NUCLEOTIDE SEQUENCE</scope>
    <source>
        <strain evidence="5">IB182496</strain>
    </source>
</reference>
<dbReference type="EC" id="3.2.1.18" evidence="3"/>
<dbReference type="Gene3D" id="2.60.120.200">
    <property type="match status" value="1"/>
</dbReference>
<keyword evidence="6" id="KW-1185">Reference proteome</keyword>
<evidence type="ECO:0000313" key="6">
    <source>
        <dbReference type="Proteomes" id="UP000621560"/>
    </source>
</evidence>
<dbReference type="InterPro" id="IPR011040">
    <property type="entry name" value="Sialidase"/>
</dbReference>
<dbReference type="AlphaFoldDB" id="A0A927GUB7"/>
<dbReference type="Proteomes" id="UP000621560">
    <property type="component" value="Unassembled WGS sequence"/>
</dbReference>
<evidence type="ECO:0000256" key="1">
    <source>
        <dbReference type="ARBA" id="ARBA00000427"/>
    </source>
</evidence>
<dbReference type="PANTHER" id="PTHR10628">
    <property type="entry name" value="SIALIDASE"/>
    <property type="match status" value="1"/>
</dbReference>
<dbReference type="EMBL" id="JACXIZ010000040">
    <property type="protein sequence ID" value="MBD2847532.1"/>
    <property type="molecule type" value="Genomic_DNA"/>
</dbReference>
<dbReference type="GO" id="GO:0005737">
    <property type="term" value="C:cytoplasm"/>
    <property type="evidence" value="ECO:0007669"/>
    <property type="project" value="TreeGrafter"/>
</dbReference>